<dbReference type="EMBL" id="JARKIK010000005">
    <property type="protein sequence ID" value="KAK8752073.1"/>
    <property type="molecule type" value="Genomic_DNA"/>
</dbReference>
<reference evidence="7 8" key="1">
    <citation type="journal article" date="2024" name="BMC Genomics">
        <title>Genome assembly of redclaw crayfish (Cherax quadricarinatus) provides insights into its immune adaptation and hypoxia tolerance.</title>
        <authorList>
            <person name="Liu Z."/>
            <person name="Zheng J."/>
            <person name="Li H."/>
            <person name="Fang K."/>
            <person name="Wang S."/>
            <person name="He J."/>
            <person name="Zhou D."/>
            <person name="Weng S."/>
            <person name="Chi M."/>
            <person name="Gu Z."/>
            <person name="He J."/>
            <person name="Li F."/>
            <person name="Wang M."/>
        </authorList>
    </citation>
    <scope>NUCLEOTIDE SEQUENCE [LARGE SCALE GENOMIC DNA]</scope>
    <source>
        <strain evidence="7">ZL_2023a</strain>
    </source>
</reference>
<organism evidence="7 8">
    <name type="scientific">Cherax quadricarinatus</name>
    <name type="common">Australian red claw crayfish</name>
    <dbReference type="NCBI Taxonomy" id="27406"/>
    <lineage>
        <taxon>Eukaryota</taxon>
        <taxon>Metazoa</taxon>
        <taxon>Ecdysozoa</taxon>
        <taxon>Arthropoda</taxon>
        <taxon>Crustacea</taxon>
        <taxon>Multicrustacea</taxon>
        <taxon>Malacostraca</taxon>
        <taxon>Eumalacostraca</taxon>
        <taxon>Eucarida</taxon>
        <taxon>Decapoda</taxon>
        <taxon>Pleocyemata</taxon>
        <taxon>Astacidea</taxon>
        <taxon>Parastacoidea</taxon>
        <taxon>Parastacidae</taxon>
        <taxon>Cherax</taxon>
    </lineage>
</organism>
<evidence type="ECO:0000256" key="3">
    <source>
        <dbReference type="ARBA" id="ARBA00018915"/>
    </source>
</evidence>
<dbReference type="InterPro" id="IPR008978">
    <property type="entry name" value="HSP20-like_chaperone"/>
</dbReference>
<evidence type="ECO:0000256" key="4">
    <source>
        <dbReference type="ARBA" id="ARBA00022490"/>
    </source>
</evidence>
<keyword evidence="4" id="KW-0963">Cytoplasm</keyword>
<sequence length="550" mass="61890">MANTIYLKPDHKLLNPNFDGYKLSSDADVTVYSKTLNKDGVERKISYSNSYLHTRLEALHNHFFGDPFHPMSVYYFSSRGHLVKCNYSEDSRLSVGEVVWQTDLNKNHEEDNEENEGSSGHYHASVHFPSSEMAVVNNGQGSLHILETGDRKVTQSWLLSFECSTEKGVIAHTCLKSGNDYKRYLHCLFVAVTTPHSLINNPEYVVGEKLASLPKDSALHLIHWLTVVYNGTTWEIHRIRSVAGEGTIEYCSLDEKAEGLLILCHKKYSFVADSSQPLKIPELHAEEKISRFTYLENDVHIAVTMNIGSTSKEDLNVNITPQELTIHIEGNLILKGQFKHPVDANLAMWTLVDGKLELTLPKVSEGVMWEGLFEEEILDQNMVEEVNKRLEHLTSDKWNPCPNPEKSVYNAGQLEACDEASEDLLLMRLDGSTHELSNLGQLGPVQHLFNCQIHEAAPPAFCLRHDVDGILWQPAGMDTFTHIATYNAFGYVKASKTMAKFTCASADVSYVAVADVRSHIYVFFQSEVFGGELRNRRSGKISNTVARQLK</sequence>
<dbReference type="Proteomes" id="UP001445076">
    <property type="component" value="Unassembled WGS sequence"/>
</dbReference>
<evidence type="ECO:0000256" key="2">
    <source>
        <dbReference type="ARBA" id="ARBA00004496"/>
    </source>
</evidence>
<dbReference type="PANTHER" id="PTHR21664">
    <property type="entry name" value="CHRONIC MYELOGENOUS LEUKEMIA TUMOR ANTIGEN 66"/>
    <property type="match status" value="1"/>
</dbReference>
<dbReference type="InterPro" id="IPR037895">
    <property type="entry name" value="NUDCD1"/>
</dbReference>
<dbReference type="GO" id="GO:0005737">
    <property type="term" value="C:cytoplasm"/>
    <property type="evidence" value="ECO:0007669"/>
    <property type="project" value="UniProtKB-SubCell"/>
</dbReference>
<evidence type="ECO:0000313" key="7">
    <source>
        <dbReference type="EMBL" id="KAK8752073.1"/>
    </source>
</evidence>
<dbReference type="GO" id="GO:0005634">
    <property type="term" value="C:nucleus"/>
    <property type="evidence" value="ECO:0007669"/>
    <property type="project" value="UniProtKB-SubCell"/>
</dbReference>
<dbReference type="PROSITE" id="PS51203">
    <property type="entry name" value="CS"/>
    <property type="match status" value="1"/>
</dbReference>
<dbReference type="CDD" id="cd06467">
    <property type="entry name" value="p23_NUDC_like"/>
    <property type="match status" value="1"/>
</dbReference>
<protein>
    <recommendedName>
        <fullName evidence="3">NudC domain-containing protein 1</fullName>
    </recommendedName>
</protein>
<comment type="caution">
    <text evidence="7">The sequence shown here is derived from an EMBL/GenBank/DDBJ whole genome shotgun (WGS) entry which is preliminary data.</text>
</comment>
<accession>A0AAW0YJR2</accession>
<dbReference type="Pfam" id="PF04969">
    <property type="entry name" value="CS"/>
    <property type="match status" value="1"/>
</dbReference>
<gene>
    <name evidence="7" type="ORF">OTU49_011938</name>
</gene>
<dbReference type="Gene3D" id="2.60.40.790">
    <property type="match status" value="1"/>
</dbReference>
<keyword evidence="8" id="KW-1185">Reference proteome</keyword>
<evidence type="ECO:0000256" key="5">
    <source>
        <dbReference type="ARBA" id="ARBA00023242"/>
    </source>
</evidence>
<name>A0AAW0YJR2_CHEQU</name>
<comment type="subcellular location">
    <subcellularLocation>
        <location evidence="2">Cytoplasm</location>
    </subcellularLocation>
    <subcellularLocation>
        <location evidence="1">Nucleus</location>
    </subcellularLocation>
</comment>
<proteinExistence type="predicted"/>
<evidence type="ECO:0000259" key="6">
    <source>
        <dbReference type="PROSITE" id="PS51203"/>
    </source>
</evidence>
<evidence type="ECO:0000313" key="8">
    <source>
        <dbReference type="Proteomes" id="UP001445076"/>
    </source>
</evidence>
<dbReference type="SUPFAM" id="SSF49764">
    <property type="entry name" value="HSP20-like chaperones"/>
    <property type="match status" value="1"/>
</dbReference>
<evidence type="ECO:0000256" key="1">
    <source>
        <dbReference type="ARBA" id="ARBA00004123"/>
    </source>
</evidence>
<dbReference type="AlphaFoldDB" id="A0AAW0YJR2"/>
<dbReference type="PANTHER" id="PTHR21664:SF1">
    <property type="entry name" value="NUDC DOMAIN-CONTAINING PROTEIN 1"/>
    <property type="match status" value="1"/>
</dbReference>
<keyword evidence="5" id="KW-0539">Nucleus</keyword>
<feature type="domain" description="CS" evidence="6">
    <location>
        <begin position="284"/>
        <end position="373"/>
    </location>
</feature>
<dbReference type="InterPro" id="IPR007052">
    <property type="entry name" value="CS_dom"/>
</dbReference>